<dbReference type="InterPro" id="IPR036388">
    <property type="entry name" value="WH-like_DNA-bd_sf"/>
</dbReference>
<dbReference type="InterPro" id="IPR000835">
    <property type="entry name" value="HTH_MarR-typ"/>
</dbReference>
<dbReference type="SUPFAM" id="SSF46785">
    <property type="entry name" value="Winged helix' DNA-binding domain"/>
    <property type="match status" value="1"/>
</dbReference>
<organism evidence="2">
    <name type="scientific">uncultured Acidimicrobiales bacterium</name>
    <dbReference type="NCBI Taxonomy" id="310071"/>
    <lineage>
        <taxon>Bacteria</taxon>
        <taxon>Bacillati</taxon>
        <taxon>Actinomycetota</taxon>
        <taxon>Acidimicrobiia</taxon>
        <taxon>Acidimicrobiales</taxon>
        <taxon>environmental samples</taxon>
    </lineage>
</organism>
<dbReference type="InterPro" id="IPR039422">
    <property type="entry name" value="MarR/SlyA-like"/>
</dbReference>
<dbReference type="Gene3D" id="1.10.10.10">
    <property type="entry name" value="Winged helix-like DNA-binding domain superfamily/Winged helix DNA-binding domain"/>
    <property type="match status" value="1"/>
</dbReference>
<dbReference type="PANTHER" id="PTHR33164">
    <property type="entry name" value="TRANSCRIPTIONAL REGULATOR, MARR FAMILY"/>
    <property type="match status" value="1"/>
</dbReference>
<dbReference type="InterPro" id="IPR036390">
    <property type="entry name" value="WH_DNA-bd_sf"/>
</dbReference>
<feature type="domain" description="HTH marR-type" evidence="1">
    <location>
        <begin position="14"/>
        <end position="145"/>
    </location>
</feature>
<protein>
    <recommendedName>
        <fullName evidence="1">HTH marR-type domain-containing protein</fullName>
    </recommendedName>
</protein>
<dbReference type="PANTHER" id="PTHR33164:SF43">
    <property type="entry name" value="HTH-TYPE TRANSCRIPTIONAL REPRESSOR YETL"/>
    <property type="match status" value="1"/>
</dbReference>
<dbReference type="GO" id="GO:0006950">
    <property type="term" value="P:response to stress"/>
    <property type="evidence" value="ECO:0007669"/>
    <property type="project" value="TreeGrafter"/>
</dbReference>
<dbReference type="Pfam" id="PF12802">
    <property type="entry name" value="MarR_2"/>
    <property type="match status" value="1"/>
</dbReference>
<dbReference type="SMART" id="SM00347">
    <property type="entry name" value="HTH_MARR"/>
    <property type="match status" value="1"/>
</dbReference>
<dbReference type="EMBL" id="CADCTF010000156">
    <property type="protein sequence ID" value="CAA9269669.1"/>
    <property type="molecule type" value="Genomic_DNA"/>
</dbReference>
<dbReference type="GO" id="GO:0003700">
    <property type="term" value="F:DNA-binding transcription factor activity"/>
    <property type="evidence" value="ECO:0007669"/>
    <property type="project" value="InterPro"/>
</dbReference>
<evidence type="ECO:0000259" key="1">
    <source>
        <dbReference type="PROSITE" id="PS50995"/>
    </source>
</evidence>
<reference evidence="2" key="1">
    <citation type="submission" date="2020-02" db="EMBL/GenBank/DDBJ databases">
        <authorList>
            <person name="Meier V. D."/>
        </authorList>
    </citation>
    <scope>NUCLEOTIDE SEQUENCE</scope>
    <source>
        <strain evidence="2">AVDCRST_MAG50</strain>
    </source>
</reference>
<sequence>MAVYFGSLNDVTIERRETAEAGRAAARLMKGLEVALGQTGLSLPQYRLLLFLSGGAERATALAAWLDVSPPSLTALVDGAVSRGLVQRVPLEEDRRCVRHEITPLGHEKLSLADGVLVDKLGSVVSYLDPDEAERAIEGLRLLGKALDAIRAEKDANDAARVTGAAR</sequence>
<proteinExistence type="predicted"/>
<accession>A0A6J4J3S8</accession>
<name>A0A6J4J3S8_9ACTN</name>
<dbReference type="AlphaFoldDB" id="A0A6J4J3S8"/>
<dbReference type="PROSITE" id="PS50995">
    <property type="entry name" value="HTH_MARR_2"/>
    <property type="match status" value="1"/>
</dbReference>
<evidence type="ECO:0000313" key="2">
    <source>
        <dbReference type="EMBL" id="CAA9269669.1"/>
    </source>
</evidence>
<gene>
    <name evidence="2" type="ORF">AVDCRST_MAG50-3406</name>
</gene>